<dbReference type="PANTHER" id="PTHR21666:SF270">
    <property type="entry name" value="MUREIN HYDROLASE ACTIVATOR ENVC"/>
    <property type="match status" value="1"/>
</dbReference>
<accession>A0A4V3D7S7</accession>
<keyword evidence="2" id="KW-0732">Signal</keyword>
<dbReference type="EMBL" id="SNYM01000005">
    <property type="protein sequence ID" value="TDQ49047.1"/>
    <property type="molecule type" value="Genomic_DNA"/>
</dbReference>
<dbReference type="Proteomes" id="UP000295375">
    <property type="component" value="Unassembled WGS sequence"/>
</dbReference>
<dbReference type="FunFam" id="2.70.70.10:FF:000003">
    <property type="entry name" value="Murein hydrolase activator EnvC"/>
    <property type="match status" value="1"/>
</dbReference>
<feature type="coiled-coil region" evidence="1">
    <location>
        <begin position="26"/>
        <end position="116"/>
    </location>
</feature>
<dbReference type="GO" id="GO:0004222">
    <property type="term" value="F:metalloendopeptidase activity"/>
    <property type="evidence" value="ECO:0007669"/>
    <property type="project" value="TreeGrafter"/>
</dbReference>
<evidence type="ECO:0000313" key="4">
    <source>
        <dbReference type="EMBL" id="TDQ49047.1"/>
    </source>
</evidence>
<comment type="caution">
    <text evidence="4">The sequence shown here is derived from an EMBL/GenBank/DDBJ whole genome shotgun (WGS) entry which is preliminary data.</text>
</comment>
<dbReference type="Gene3D" id="6.10.250.3150">
    <property type="match status" value="1"/>
</dbReference>
<feature type="domain" description="M23ase beta-sheet core" evidence="3">
    <location>
        <begin position="281"/>
        <end position="374"/>
    </location>
</feature>
<reference evidence="4 5" key="1">
    <citation type="submission" date="2019-03" db="EMBL/GenBank/DDBJ databases">
        <title>Genomic Encyclopedia of Type Strains, Phase IV (KMG-IV): sequencing the most valuable type-strain genomes for metagenomic binning, comparative biology and taxonomic classification.</title>
        <authorList>
            <person name="Goeker M."/>
        </authorList>
    </citation>
    <scope>NUCLEOTIDE SEQUENCE [LARGE SCALE GENOMIC DNA]</scope>
    <source>
        <strain evidence="4 5">DSM 103792</strain>
    </source>
</reference>
<dbReference type="SUPFAM" id="SSF51261">
    <property type="entry name" value="Duplicated hybrid motif"/>
    <property type="match status" value="1"/>
</dbReference>
<sequence length="382" mass="42889">MKTLNWPVLMLSALLAFALPTIAADKAATEAQLKALREQISELQKEQTTKRKKESAARQELAEAESRIGEVSKALDATQQKQREAKHRLNNLDDEKQRYEQQRDKALKTLAKQMRAAFTVGDQEYLKLLLNQQDPSRLGRTLIYYEYLNKARTVELQQLAEAMQSLSTIAETIAAELLELKSIEQKLSDERQQLKSLSQKRRNAVRRLAQEIASTDKKIASLQADEQSLGQLLEQIGKAAKRVPLPKGAGFPQLRGRLSWPSNGKLLHQYGESRHEGRLRWNGVLIGGREGGEVSAIYHGRIVFSDWLRGFGLMTIVDHGDDYMSLYGHNQSLLKKVGDWVEAGEPIATIGNTGGQTDVGLYFEIRHQGKAIDPRPWIAKGG</sequence>
<dbReference type="InterPro" id="IPR016047">
    <property type="entry name" value="M23ase_b-sheet_dom"/>
</dbReference>
<evidence type="ECO:0000256" key="1">
    <source>
        <dbReference type="SAM" id="Coils"/>
    </source>
</evidence>
<evidence type="ECO:0000256" key="2">
    <source>
        <dbReference type="SAM" id="SignalP"/>
    </source>
</evidence>
<dbReference type="PANTHER" id="PTHR21666">
    <property type="entry name" value="PEPTIDASE-RELATED"/>
    <property type="match status" value="1"/>
</dbReference>
<dbReference type="InterPro" id="IPR011055">
    <property type="entry name" value="Dup_hybrid_motif"/>
</dbReference>
<proteinExistence type="predicted"/>
<keyword evidence="1" id="KW-0175">Coiled coil</keyword>
<keyword evidence="5" id="KW-1185">Reference proteome</keyword>
<name>A0A4V3D7S7_9GAMM</name>
<dbReference type="AlphaFoldDB" id="A0A4V3D7S7"/>
<organism evidence="4 5">
    <name type="scientific">Permianibacter aggregans</name>
    <dbReference type="NCBI Taxonomy" id="1510150"/>
    <lineage>
        <taxon>Bacteria</taxon>
        <taxon>Pseudomonadati</taxon>
        <taxon>Pseudomonadota</taxon>
        <taxon>Gammaproteobacteria</taxon>
        <taxon>Pseudomonadales</taxon>
        <taxon>Pseudomonadaceae</taxon>
        <taxon>Permianibacter</taxon>
    </lineage>
</organism>
<dbReference type="Gene3D" id="2.70.70.10">
    <property type="entry name" value="Glucose Permease (Domain IIA)"/>
    <property type="match status" value="1"/>
</dbReference>
<feature type="signal peptide" evidence="2">
    <location>
        <begin position="1"/>
        <end position="23"/>
    </location>
</feature>
<protein>
    <submittedName>
        <fullName evidence="4">Septal ring factor EnvC (AmiA/AmiB activator)</fullName>
    </submittedName>
</protein>
<gene>
    <name evidence="4" type="ORF">EV696_10521</name>
</gene>
<dbReference type="RefSeq" id="WP_157591349.1">
    <property type="nucleotide sequence ID" value="NZ_CP037953.1"/>
</dbReference>
<dbReference type="CDD" id="cd12797">
    <property type="entry name" value="M23_peptidase"/>
    <property type="match status" value="1"/>
</dbReference>
<dbReference type="Pfam" id="PF01551">
    <property type="entry name" value="Peptidase_M23"/>
    <property type="match status" value="1"/>
</dbReference>
<evidence type="ECO:0000259" key="3">
    <source>
        <dbReference type="Pfam" id="PF01551"/>
    </source>
</evidence>
<feature type="chain" id="PRO_5020332733" evidence="2">
    <location>
        <begin position="24"/>
        <end position="382"/>
    </location>
</feature>
<dbReference type="InterPro" id="IPR050570">
    <property type="entry name" value="Cell_wall_metabolism_enzyme"/>
</dbReference>
<feature type="coiled-coil region" evidence="1">
    <location>
        <begin position="173"/>
        <end position="225"/>
    </location>
</feature>
<evidence type="ECO:0000313" key="5">
    <source>
        <dbReference type="Proteomes" id="UP000295375"/>
    </source>
</evidence>